<dbReference type="InterPro" id="IPR025657">
    <property type="entry name" value="RadC_JAB"/>
</dbReference>
<evidence type="ECO:0000256" key="2">
    <source>
        <dbReference type="ARBA" id="ARBA00022723"/>
    </source>
</evidence>
<keyword evidence="4" id="KW-0862">Zinc</keyword>
<dbReference type="Gene3D" id="3.40.140.10">
    <property type="entry name" value="Cytidine Deaminase, domain 2"/>
    <property type="match status" value="1"/>
</dbReference>
<keyword evidence="5" id="KW-0482">Metalloprotease</keyword>
<evidence type="ECO:0000256" key="3">
    <source>
        <dbReference type="ARBA" id="ARBA00022801"/>
    </source>
</evidence>
<dbReference type="InterPro" id="IPR037518">
    <property type="entry name" value="MPN"/>
</dbReference>
<proteinExistence type="inferred from homology"/>
<evidence type="ECO:0000256" key="4">
    <source>
        <dbReference type="ARBA" id="ARBA00022833"/>
    </source>
</evidence>
<evidence type="ECO:0000259" key="7">
    <source>
        <dbReference type="PROSITE" id="PS50249"/>
    </source>
</evidence>
<evidence type="ECO:0000256" key="5">
    <source>
        <dbReference type="ARBA" id="ARBA00023049"/>
    </source>
</evidence>
<evidence type="ECO:0000313" key="8">
    <source>
        <dbReference type="EMBL" id="PRX53682.1"/>
    </source>
</evidence>
<name>A0A2T0M8D1_9FLAO</name>
<dbReference type="Proteomes" id="UP000237640">
    <property type="component" value="Unassembled WGS sequence"/>
</dbReference>
<comment type="similarity">
    <text evidence="6">Belongs to the UPF0758 family.</text>
</comment>
<dbReference type="GO" id="GO:0008237">
    <property type="term" value="F:metallopeptidase activity"/>
    <property type="evidence" value="ECO:0007669"/>
    <property type="project" value="UniProtKB-KW"/>
</dbReference>
<sequence length="230" mass="25261">MQEKSLSIKNWADDDKPREKLAQKGRSVLSNAELLAILIGSGNRRETAVQLSQRILSTVDNNLSELGKLSIDQLKKFKGIGEAKAITIAAALEVGRRRQGKEGIKVEKIGSSHDAFTLLYPFIGELEHEEFWVVYLNNSNKVIHKSQLSKGGITGTLVDVRLVLKRALELGAVAIILAHNHPSGSTKPSTSDKQITKKLKIAAEALDLKVLDHLILAQHEYLSFADKGIL</sequence>
<dbReference type="AlphaFoldDB" id="A0A2T0M8D1"/>
<keyword evidence="1" id="KW-0645">Protease</keyword>
<dbReference type="PANTHER" id="PTHR30471:SF3">
    <property type="entry name" value="UPF0758 PROTEIN YEES-RELATED"/>
    <property type="match status" value="1"/>
</dbReference>
<reference evidence="8 9" key="1">
    <citation type="submission" date="2018-03" db="EMBL/GenBank/DDBJ databases">
        <title>Genomic Encyclopedia of Archaeal and Bacterial Type Strains, Phase II (KMG-II): from individual species to whole genera.</title>
        <authorList>
            <person name="Goeker M."/>
        </authorList>
    </citation>
    <scope>NUCLEOTIDE SEQUENCE [LARGE SCALE GENOMIC DNA]</scope>
    <source>
        <strain evidence="8 9">DSM 25027</strain>
    </source>
</reference>
<dbReference type="InterPro" id="IPR001405">
    <property type="entry name" value="UPF0758"/>
</dbReference>
<dbReference type="GO" id="GO:0006508">
    <property type="term" value="P:proteolysis"/>
    <property type="evidence" value="ECO:0007669"/>
    <property type="project" value="UniProtKB-KW"/>
</dbReference>
<dbReference type="Pfam" id="PF20582">
    <property type="entry name" value="UPF0758_N"/>
    <property type="match status" value="1"/>
</dbReference>
<keyword evidence="3" id="KW-0378">Hydrolase</keyword>
<dbReference type="NCBIfam" id="NF000642">
    <property type="entry name" value="PRK00024.1"/>
    <property type="match status" value="1"/>
</dbReference>
<dbReference type="PROSITE" id="PS50249">
    <property type="entry name" value="MPN"/>
    <property type="match status" value="1"/>
</dbReference>
<organism evidence="8 9">
    <name type="scientific">Flagellimonas meridianipacifica</name>
    <dbReference type="NCBI Taxonomy" id="1080225"/>
    <lineage>
        <taxon>Bacteria</taxon>
        <taxon>Pseudomonadati</taxon>
        <taxon>Bacteroidota</taxon>
        <taxon>Flavobacteriia</taxon>
        <taxon>Flavobacteriales</taxon>
        <taxon>Flavobacteriaceae</taxon>
        <taxon>Flagellimonas</taxon>
    </lineage>
</organism>
<dbReference type="OrthoDB" id="9804482at2"/>
<gene>
    <name evidence="8" type="ORF">CLV81_2069</name>
</gene>
<dbReference type="CDD" id="cd08071">
    <property type="entry name" value="MPN_DUF2466"/>
    <property type="match status" value="1"/>
</dbReference>
<dbReference type="GO" id="GO:0046872">
    <property type="term" value="F:metal ion binding"/>
    <property type="evidence" value="ECO:0007669"/>
    <property type="project" value="UniProtKB-KW"/>
</dbReference>
<protein>
    <submittedName>
        <fullName evidence="8">DNA repair protein RadC</fullName>
    </submittedName>
</protein>
<accession>A0A2T0M8D1</accession>
<dbReference type="InterPro" id="IPR020891">
    <property type="entry name" value="UPF0758_CS"/>
</dbReference>
<evidence type="ECO:0000256" key="1">
    <source>
        <dbReference type="ARBA" id="ARBA00022670"/>
    </source>
</evidence>
<dbReference type="Pfam" id="PF04002">
    <property type="entry name" value="RadC"/>
    <property type="match status" value="1"/>
</dbReference>
<comment type="caution">
    <text evidence="8">The sequence shown here is derived from an EMBL/GenBank/DDBJ whole genome shotgun (WGS) entry which is preliminary data.</text>
</comment>
<feature type="domain" description="MPN" evidence="7">
    <location>
        <begin position="108"/>
        <end position="230"/>
    </location>
</feature>
<keyword evidence="9" id="KW-1185">Reference proteome</keyword>
<evidence type="ECO:0000313" key="9">
    <source>
        <dbReference type="Proteomes" id="UP000237640"/>
    </source>
</evidence>
<dbReference type="PANTHER" id="PTHR30471">
    <property type="entry name" value="DNA REPAIR PROTEIN RADC"/>
    <property type="match status" value="1"/>
</dbReference>
<dbReference type="InterPro" id="IPR046778">
    <property type="entry name" value="UPF0758_N"/>
</dbReference>
<keyword evidence="2" id="KW-0479">Metal-binding</keyword>
<dbReference type="EMBL" id="PVYX01000002">
    <property type="protein sequence ID" value="PRX53682.1"/>
    <property type="molecule type" value="Genomic_DNA"/>
</dbReference>
<evidence type="ECO:0000256" key="6">
    <source>
        <dbReference type="RuleBase" id="RU003797"/>
    </source>
</evidence>
<dbReference type="NCBIfam" id="TIGR00608">
    <property type="entry name" value="radc"/>
    <property type="match status" value="1"/>
</dbReference>
<dbReference type="PROSITE" id="PS01302">
    <property type="entry name" value="UPF0758"/>
    <property type="match status" value="1"/>
</dbReference>
<dbReference type="RefSeq" id="WP_106145036.1">
    <property type="nucleotide sequence ID" value="NZ_PVYX01000002.1"/>
</dbReference>